<dbReference type="PANTHER" id="PTHR33799:SF1">
    <property type="entry name" value="PTS SYSTEM MANNOSE-SPECIFIC EIIAB COMPONENT-RELATED"/>
    <property type="match status" value="1"/>
</dbReference>
<dbReference type="Proteomes" id="UP000199603">
    <property type="component" value="Unassembled WGS sequence"/>
</dbReference>
<dbReference type="CDD" id="cd00006">
    <property type="entry name" value="PTS_IIA_man"/>
    <property type="match status" value="1"/>
</dbReference>
<evidence type="ECO:0000259" key="8">
    <source>
        <dbReference type="PROSITE" id="PS51096"/>
    </source>
</evidence>
<keyword evidence="2" id="KW-0813">Transport</keyword>
<evidence type="ECO:0000313" key="10">
    <source>
        <dbReference type="Proteomes" id="UP000199603"/>
    </source>
</evidence>
<dbReference type="SUPFAM" id="SSF53062">
    <property type="entry name" value="PTS system fructose IIA component-like"/>
    <property type="match status" value="1"/>
</dbReference>
<dbReference type="AlphaFoldDB" id="A0A1G6TVL8"/>
<dbReference type="InterPro" id="IPR036662">
    <property type="entry name" value="PTS_EIIA_man-typ_sf"/>
</dbReference>
<keyword evidence="6" id="KW-0598">Phosphotransferase system</keyword>
<dbReference type="STRING" id="265719.SAMN04488509_10227"/>
<evidence type="ECO:0000256" key="3">
    <source>
        <dbReference type="ARBA" id="ARBA00022490"/>
    </source>
</evidence>
<evidence type="ECO:0000256" key="4">
    <source>
        <dbReference type="ARBA" id="ARBA00022597"/>
    </source>
</evidence>
<evidence type="ECO:0000256" key="2">
    <source>
        <dbReference type="ARBA" id="ARBA00022448"/>
    </source>
</evidence>
<dbReference type="GO" id="GO:0016301">
    <property type="term" value="F:kinase activity"/>
    <property type="evidence" value="ECO:0007669"/>
    <property type="project" value="UniProtKB-KW"/>
</dbReference>
<dbReference type="Gene3D" id="3.40.50.510">
    <property type="entry name" value="Phosphotransferase system, mannose-type IIA component"/>
    <property type="match status" value="1"/>
</dbReference>
<gene>
    <name evidence="9" type="ORF">SAMN04488509_10227</name>
</gene>
<keyword evidence="3" id="KW-0963">Cytoplasm</keyword>
<feature type="domain" description="PTS EIIA type-4" evidence="8">
    <location>
        <begin position="2"/>
        <end position="125"/>
    </location>
</feature>
<dbReference type="GO" id="GO:0009401">
    <property type="term" value="P:phosphoenolpyruvate-dependent sugar phosphotransferase system"/>
    <property type="evidence" value="ECO:0007669"/>
    <property type="project" value="UniProtKB-KW"/>
</dbReference>
<evidence type="ECO:0000256" key="1">
    <source>
        <dbReference type="ARBA" id="ARBA00004496"/>
    </source>
</evidence>
<dbReference type="GO" id="GO:0005737">
    <property type="term" value="C:cytoplasm"/>
    <property type="evidence" value="ECO:0007669"/>
    <property type="project" value="UniProtKB-SubCell"/>
</dbReference>
<dbReference type="RefSeq" id="WP_091239547.1">
    <property type="nucleotide sequence ID" value="NZ_FNAG01000002.1"/>
</dbReference>
<keyword evidence="5" id="KW-0808">Transferase</keyword>
<evidence type="ECO:0000313" key="9">
    <source>
        <dbReference type="EMBL" id="SDD33099.1"/>
    </source>
</evidence>
<dbReference type="InterPro" id="IPR004701">
    <property type="entry name" value="PTS_EIIA_man-typ"/>
</dbReference>
<proteinExistence type="predicted"/>
<evidence type="ECO:0000256" key="5">
    <source>
        <dbReference type="ARBA" id="ARBA00022679"/>
    </source>
</evidence>
<dbReference type="GO" id="GO:0016020">
    <property type="term" value="C:membrane"/>
    <property type="evidence" value="ECO:0007669"/>
    <property type="project" value="InterPro"/>
</dbReference>
<dbReference type="InterPro" id="IPR051471">
    <property type="entry name" value="Bacterial_PTS_sugar_comp"/>
</dbReference>
<dbReference type="PROSITE" id="PS51096">
    <property type="entry name" value="PTS_EIIA_TYPE_4"/>
    <property type="match status" value="1"/>
</dbReference>
<comment type="subcellular location">
    <subcellularLocation>
        <location evidence="1">Cytoplasm</location>
    </subcellularLocation>
</comment>
<dbReference type="Pfam" id="PF03610">
    <property type="entry name" value="EIIA-man"/>
    <property type="match status" value="1"/>
</dbReference>
<reference evidence="9 10" key="1">
    <citation type="submission" date="2016-10" db="EMBL/GenBank/DDBJ databases">
        <authorList>
            <person name="de Groot N.N."/>
        </authorList>
    </citation>
    <scope>NUCLEOTIDE SEQUENCE [LARGE SCALE GENOMIC DNA]</scope>
    <source>
        <strain evidence="9 10">DSM 16957</strain>
    </source>
</reference>
<keyword evidence="4" id="KW-0762">Sugar transport</keyword>
<dbReference type="EMBL" id="FNAG01000002">
    <property type="protein sequence ID" value="SDD33099.1"/>
    <property type="molecule type" value="Genomic_DNA"/>
</dbReference>
<sequence>MAVGILLLTHPGIGTALRAVVQKVLGNPTLPVEVLEVPFDAALDELAMRARGALDRLDGGEGVLILTDLYGASPSNLAARLESTPVTVRRVSGLSLPMLLRVLNYPEQNLEALAQTAVTGARSGVVNGHA</sequence>
<evidence type="ECO:0000256" key="6">
    <source>
        <dbReference type="ARBA" id="ARBA00022683"/>
    </source>
</evidence>
<dbReference type="OrthoDB" id="7065728at2"/>
<dbReference type="PANTHER" id="PTHR33799">
    <property type="entry name" value="PTS PERMEASE-RELATED-RELATED"/>
    <property type="match status" value="1"/>
</dbReference>
<protein>
    <submittedName>
        <fullName evidence="9">PTS system, ascorbate-specific IIA component</fullName>
    </submittedName>
</protein>
<organism evidence="9 10">
    <name type="scientific">Aquimonas voraii</name>
    <dbReference type="NCBI Taxonomy" id="265719"/>
    <lineage>
        <taxon>Bacteria</taxon>
        <taxon>Pseudomonadati</taxon>
        <taxon>Pseudomonadota</taxon>
        <taxon>Gammaproteobacteria</taxon>
        <taxon>Lysobacterales</taxon>
        <taxon>Lysobacteraceae</taxon>
        <taxon>Aquimonas</taxon>
    </lineage>
</organism>
<evidence type="ECO:0000256" key="7">
    <source>
        <dbReference type="ARBA" id="ARBA00022777"/>
    </source>
</evidence>
<accession>A0A1G6TVL8</accession>
<name>A0A1G6TVL8_9GAMM</name>
<keyword evidence="10" id="KW-1185">Reference proteome</keyword>
<dbReference type="InterPro" id="IPR033887">
    <property type="entry name" value="PTS_IIA_man"/>
</dbReference>
<keyword evidence="7" id="KW-0418">Kinase</keyword>